<keyword evidence="2" id="KW-1185">Reference proteome</keyword>
<name>A0AAV4QM97_CAEEX</name>
<proteinExistence type="predicted"/>
<protein>
    <recommendedName>
        <fullName evidence="3">Maturase K</fullName>
    </recommendedName>
</protein>
<dbReference type="Proteomes" id="UP001054945">
    <property type="component" value="Unassembled WGS sequence"/>
</dbReference>
<reference evidence="1 2" key="1">
    <citation type="submission" date="2021-06" db="EMBL/GenBank/DDBJ databases">
        <title>Caerostris extrusa draft genome.</title>
        <authorList>
            <person name="Kono N."/>
            <person name="Arakawa K."/>
        </authorList>
    </citation>
    <scope>NUCLEOTIDE SEQUENCE [LARGE SCALE GENOMIC DNA]</scope>
</reference>
<accession>A0AAV4QM97</accession>
<sequence length="145" mass="16769">MISRLIRKSSNQLGLSKCLLRIFIEHILRLSFGFHSILSPKIHSQTELFRYVLSYLLLPKIVQRPYIYPEYLCNPTEDSKNGYFLSQSFRVLLRDNDINSNNILDICLFCEPSSCHEEINVICFSAQICASFPLKDHTGRHGTTN</sequence>
<organism evidence="1 2">
    <name type="scientific">Caerostris extrusa</name>
    <name type="common">Bark spider</name>
    <name type="synonym">Caerostris bankana</name>
    <dbReference type="NCBI Taxonomy" id="172846"/>
    <lineage>
        <taxon>Eukaryota</taxon>
        <taxon>Metazoa</taxon>
        <taxon>Ecdysozoa</taxon>
        <taxon>Arthropoda</taxon>
        <taxon>Chelicerata</taxon>
        <taxon>Arachnida</taxon>
        <taxon>Araneae</taxon>
        <taxon>Araneomorphae</taxon>
        <taxon>Entelegynae</taxon>
        <taxon>Araneoidea</taxon>
        <taxon>Araneidae</taxon>
        <taxon>Caerostris</taxon>
    </lineage>
</organism>
<comment type="caution">
    <text evidence="1">The sequence shown here is derived from an EMBL/GenBank/DDBJ whole genome shotgun (WGS) entry which is preliminary data.</text>
</comment>
<dbReference type="EMBL" id="BPLR01006615">
    <property type="protein sequence ID" value="GIY11168.1"/>
    <property type="molecule type" value="Genomic_DNA"/>
</dbReference>
<evidence type="ECO:0000313" key="2">
    <source>
        <dbReference type="Proteomes" id="UP001054945"/>
    </source>
</evidence>
<evidence type="ECO:0000313" key="1">
    <source>
        <dbReference type="EMBL" id="GIY11168.1"/>
    </source>
</evidence>
<gene>
    <name evidence="1" type="ORF">CEXT_399361</name>
</gene>
<evidence type="ECO:0008006" key="3">
    <source>
        <dbReference type="Google" id="ProtNLM"/>
    </source>
</evidence>
<dbReference type="AlphaFoldDB" id="A0AAV4QM97"/>